<dbReference type="GeneID" id="87870229"/>
<dbReference type="InterPro" id="IPR010730">
    <property type="entry name" value="HET"/>
</dbReference>
<dbReference type="AlphaFoldDB" id="A0AAJ0MRV4"/>
<evidence type="ECO:0000259" key="1">
    <source>
        <dbReference type="Pfam" id="PF06985"/>
    </source>
</evidence>
<reference evidence="2 3" key="1">
    <citation type="journal article" date="2023" name="Mol. Phylogenet. Evol.">
        <title>Genome-scale phylogeny and comparative genomics of the fungal order Sordariales.</title>
        <authorList>
            <person name="Hensen N."/>
            <person name="Bonometti L."/>
            <person name="Westerberg I."/>
            <person name="Brannstrom I.O."/>
            <person name="Guillou S."/>
            <person name="Cros-Aarteil S."/>
            <person name="Calhoun S."/>
            <person name="Haridas S."/>
            <person name="Kuo A."/>
            <person name="Mondo S."/>
            <person name="Pangilinan J."/>
            <person name="Riley R."/>
            <person name="LaButti K."/>
            <person name="Andreopoulos B."/>
            <person name="Lipzen A."/>
            <person name="Chen C."/>
            <person name="Yan M."/>
            <person name="Daum C."/>
            <person name="Ng V."/>
            <person name="Clum A."/>
            <person name="Steindorff A."/>
            <person name="Ohm R.A."/>
            <person name="Martin F."/>
            <person name="Silar P."/>
            <person name="Natvig D.O."/>
            <person name="Lalanne C."/>
            <person name="Gautier V."/>
            <person name="Ament-Velasquez S.L."/>
            <person name="Kruys A."/>
            <person name="Hutchinson M.I."/>
            <person name="Powell A.J."/>
            <person name="Barry K."/>
            <person name="Miller A.N."/>
            <person name="Grigoriev I.V."/>
            <person name="Debuchy R."/>
            <person name="Gladieux P."/>
            <person name="Hiltunen Thoren M."/>
            <person name="Johannesson H."/>
        </authorList>
    </citation>
    <scope>NUCLEOTIDE SEQUENCE [LARGE SCALE GENOMIC DNA]</scope>
    <source>
        <strain evidence="2 3">FGSC 10403</strain>
    </source>
</reference>
<evidence type="ECO:0000313" key="3">
    <source>
        <dbReference type="Proteomes" id="UP001285908"/>
    </source>
</evidence>
<dbReference type="Pfam" id="PF06985">
    <property type="entry name" value="HET"/>
    <property type="match status" value="1"/>
</dbReference>
<gene>
    <name evidence="2" type="ORF">B0T23DRAFT_154558</name>
</gene>
<organism evidence="2 3">
    <name type="scientific">Neurospora hispaniola</name>
    <dbReference type="NCBI Taxonomy" id="588809"/>
    <lineage>
        <taxon>Eukaryota</taxon>
        <taxon>Fungi</taxon>
        <taxon>Dikarya</taxon>
        <taxon>Ascomycota</taxon>
        <taxon>Pezizomycotina</taxon>
        <taxon>Sordariomycetes</taxon>
        <taxon>Sordariomycetidae</taxon>
        <taxon>Sordariales</taxon>
        <taxon>Sordariaceae</taxon>
        <taxon>Neurospora</taxon>
    </lineage>
</organism>
<dbReference type="PANTHER" id="PTHR24148:SF73">
    <property type="entry name" value="HET DOMAIN PROTEIN (AFU_ORTHOLOGUE AFUA_8G01020)"/>
    <property type="match status" value="1"/>
</dbReference>
<proteinExistence type="predicted"/>
<evidence type="ECO:0000313" key="2">
    <source>
        <dbReference type="EMBL" id="KAK3493041.1"/>
    </source>
</evidence>
<name>A0AAJ0MRV4_9PEZI</name>
<dbReference type="RefSeq" id="XP_062693499.1">
    <property type="nucleotide sequence ID" value="XM_062832607.1"/>
</dbReference>
<comment type="caution">
    <text evidence="2">The sequence shown here is derived from an EMBL/GenBank/DDBJ whole genome shotgun (WGS) entry which is preliminary data.</text>
</comment>
<dbReference type="EMBL" id="JAULSX010000004">
    <property type="protein sequence ID" value="KAK3493041.1"/>
    <property type="molecule type" value="Genomic_DNA"/>
</dbReference>
<dbReference type="Proteomes" id="UP001285908">
    <property type="component" value="Unassembled WGS sequence"/>
</dbReference>
<protein>
    <submittedName>
        <fullName evidence="2">Heterokaryon incompatibility protein-domain-containing protein</fullName>
    </submittedName>
</protein>
<dbReference type="InterPro" id="IPR052895">
    <property type="entry name" value="HetReg/Transcr_Mod"/>
</dbReference>
<accession>A0AAJ0MRV4</accession>
<feature type="domain" description="Heterokaryon incompatibility" evidence="1">
    <location>
        <begin position="50"/>
        <end position="188"/>
    </location>
</feature>
<sequence length="623" mass="71486">MESFQPSGASTHRPLQGNEIRVVTLHPGSFDDPVFCTLDHVVLDGPRDDYIAISYTWGDPTQTKDINLNGHSYPATTNLHLALTYLRNENEPRRLWIDSLCINQRDVAERNAQVPRMRDVYAFAAEVNVWLGDYGTVSQSSWRHTFDLCIKVAVIFKKQLYFQVPGVKEIMDTLLERPWFQRMWVIQEVAVRNWKEDGEKVQFLVGHLSLTWSILDMVCGDIVNHLFHMDGFGKPLSTGRSYGSRKLFQIRTAWEAEHRVRESSMQGVSQTISQQLAYLLSRFVNFKVTDPRDRIYSLLGLLYGPEKVPNDLAPDYSKPVDEVFHAYAAWMLGDGGCIDILSLNSRQRVGRRCPSWVPDFQGQTQNFWHCPVDRGSNPIRILQENGVLEIDALIIGTVQTVGRRCKILEESRVMRLLDPALEFHVIWGCRQYLLDCETWIQVHAGVVIDPAPWKFNEYLLSDYFEKSFHGFQIATYMPRFATFGDAYNAIRAFCKEGRSVASHDIWDKVDKCSEYAYFIAQEFDGFTPFMCDNGKLEFCNSKVDVPEPGDVLCLLRGSSKQYILRRAPPDSLGEWIMVGTTYNVADFSYVDLSRGDRSEEEVNLAYTELWTKNADKIFKAVIC</sequence>
<dbReference type="PANTHER" id="PTHR24148">
    <property type="entry name" value="ANKYRIN REPEAT DOMAIN-CONTAINING PROTEIN 39 HOMOLOG-RELATED"/>
    <property type="match status" value="1"/>
</dbReference>
<keyword evidence="3" id="KW-1185">Reference proteome</keyword>